<feature type="region of interest" description="Disordered" evidence="1">
    <location>
        <begin position="225"/>
        <end position="250"/>
    </location>
</feature>
<keyword evidence="3" id="KW-1185">Reference proteome</keyword>
<dbReference type="Proteomes" id="UP001560293">
    <property type="component" value="Unassembled WGS sequence"/>
</dbReference>
<accession>A0ABV3YEK7</accession>
<protein>
    <submittedName>
        <fullName evidence="2">Uncharacterized protein</fullName>
    </submittedName>
</protein>
<evidence type="ECO:0000256" key="1">
    <source>
        <dbReference type="SAM" id="MobiDB-lite"/>
    </source>
</evidence>
<reference evidence="3" key="1">
    <citation type="submission" date="2024-07" db="EMBL/GenBank/DDBJ databases">
        <title>Pseudomonas strain that inhibits Aeromonas fish pathogens.</title>
        <authorList>
            <person name="Wildschutte H."/>
        </authorList>
    </citation>
    <scope>NUCLEOTIDE SEQUENCE [LARGE SCALE GENOMIC DNA]</scope>
    <source>
        <strain evidence="3">n60</strain>
    </source>
</reference>
<proteinExistence type="predicted"/>
<dbReference type="RefSeq" id="WP_244881634.1">
    <property type="nucleotide sequence ID" value="NZ_JALXMA010000081.1"/>
</dbReference>
<evidence type="ECO:0000313" key="2">
    <source>
        <dbReference type="EMBL" id="MEX6463395.1"/>
    </source>
</evidence>
<comment type="caution">
    <text evidence="2">The sequence shown here is derived from an EMBL/GenBank/DDBJ whole genome shotgun (WGS) entry which is preliminary data.</text>
</comment>
<sequence>MSSFVIVVTPAEEEFRELAHVDELPQRLRADLEALRDEVAERFPGAEAIGETGALCARPEIEGVGVVIRPEVITRPLVVNAVMRLAAPRQLRVTAPELGLAADPRERIDIDVNRRPTMVGAGIADHSVRGRPRGTLPWVTRELLGQLVDHLEIDGDRLELEVDDERWFRYERSGGALVVEAVDGPDVPVRRVMVPVDVAASAADAGWAWARCGADWARFLEAGTGSGEAPADVDPAAARMTEPSSPASAA</sequence>
<evidence type="ECO:0000313" key="3">
    <source>
        <dbReference type="Proteomes" id="UP001560293"/>
    </source>
</evidence>
<name>A0ABV3YEK7_9ACTN</name>
<gene>
    <name evidence="2" type="ORF">AB6N35_03345</name>
</gene>
<dbReference type="EMBL" id="JBFTEZ010000002">
    <property type="protein sequence ID" value="MEX6463395.1"/>
    <property type="molecule type" value="Genomic_DNA"/>
</dbReference>
<organism evidence="2 3">
    <name type="scientific">Dietzia cinnamea</name>
    <dbReference type="NCBI Taxonomy" id="321318"/>
    <lineage>
        <taxon>Bacteria</taxon>
        <taxon>Bacillati</taxon>
        <taxon>Actinomycetota</taxon>
        <taxon>Actinomycetes</taxon>
        <taxon>Mycobacteriales</taxon>
        <taxon>Dietziaceae</taxon>
        <taxon>Dietzia</taxon>
    </lineage>
</organism>